<feature type="domain" description="C2H2-type" evidence="8">
    <location>
        <begin position="209"/>
        <end position="236"/>
    </location>
</feature>
<dbReference type="GO" id="GO:0008270">
    <property type="term" value="F:zinc ion binding"/>
    <property type="evidence" value="ECO:0007669"/>
    <property type="project" value="UniProtKB-KW"/>
</dbReference>
<protein>
    <submittedName>
        <fullName evidence="9">Tramtrack [Nasonia vitripennis]</fullName>
    </submittedName>
</protein>
<evidence type="ECO:0000259" key="8">
    <source>
        <dbReference type="PROSITE" id="PS50157"/>
    </source>
</evidence>
<dbReference type="GO" id="GO:0016199">
    <property type="term" value="P:axon midline choice point recognition"/>
    <property type="evidence" value="ECO:0007669"/>
    <property type="project" value="UniProtKB-ARBA"/>
</dbReference>
<dbReference type="GO" id="GO:0006357">
    <property type="term" value="P:regulation of transcription by RNA polymerase II"/>
    <property type="evidence" value="ECO:0007669"/>
    <property type="project" value="TreeGrafter"/>
</dbReference>
<dbReference type="PROSITE" id="PS50097">
    <property type="entry name" value="BTB"/>
    <property type="match status" value="1"/>
</dbReference>
<dbReference type="GO" id="GO:0045467">
    <property type="term" value="P:R7 cell development"/>
    <property type="evidence" value="ECO:0007669"/>
    <property type="project" value="UniProtKB-ARBA"/>
</dbReference>
<dbReference type="InterPro" id="IPR011333">
    <property type="entry name" value="SKP1/BTB/POZ_sf"/>
</dbReference>
<keyword evidence="6" id="KW-0479">Metal-binding</keyword>
<dbReference type="PROSITE" id="PS00028">
    <property type="entry name" value="ZINC_FINGER_C2H2_1"/>
    <property type="match status" value="2"/>
</dbReference>
<keyword evidence="1" id="KW-0217">Developmental protein</keyword>
<feature type="domain" description="C2H2-type" evidence="8">
    <location>
        <begin position="237"/>
        <end position="265"/>
    </location>
</feature>
<dbReference type="GO" id="GO:0008406">
    <property type="term" value="P:gonad development"/>
    <property type="evidence" value="ECO:0007669"/>
    <property type="project" value="UniProtKB-ARBA"/>
</dbReference>
<sequence length="288" mass="32830">MFQEMDTAEDFCLRWNDHHKLIWGTMERLLGNQNMTDVTLSLYNGQNFKAHRLVLSACSPYFEDLFSGHDPRVYAVVYLKGINPFHMQLLLQYMYRGEVNVEESEILSLLAAAKDLQIRGLTEAAENICHRQKVKEEVKDYEVVEQDNVSMNDNSLSENVDPANVDTNSCLLKSSSSEERDSPPVSINVPSKSCKSIVKKSTSPGGSDNVCVECGKVFSHRWMLERHSTTHSGIQRFVCSICERKFSHQASAARHIKNVHKEKNTHYLINKLEGSTIRTKVEEVFQND</sequence>
<dbReference type="Gene3D" id="3.30.710.10">
    <property type="entry name" value="Potassium Channel Kv1.1, Chain A"/>
    <property type="match status" value="1"/>
</dbReference>
<dbReference type="Pfam" id="PF00096">
    <property type="entry name" value="zf-C2H2"/>
    <property type="match status" value="2"/>
</dbReference>
<dbReference type="InterPro" id="IPR036236">
    <property type="entry name" value="Znf_C2H2_sf"/>
</dbReference>
<reference evidence="9" key="1">
    <citation type="submission" date="2014-05" db="EMBL/GenBank/DDBJ databases">
        <authorList>
            <person name="Chronopoulou M."/>
        </authorList>
    </citation>
    <scope>NUCLEOTIDE SEQUENCE</scope>
    <source>
        <tissue evidence="9">Whole organism</tissue>
    </source>
</reference>
<dbReference type="GO" id="GO:0007464">
    <property type="term" value="P:R3/R4 cell fate commitment"/>
    <property type="evidence" value="ECO:0007669"/>
    <property type="project" value="UniProtKB-ARBA"/>
</dbReference>
<dbReference type="SMART" id="SM00225">
    <property type="entry name" value="BTB"/>
    <property type="match status" value="1"/>
</dbReference>
<dbReference type="InterPro" id="IPR013087">
    <property type="entry name" value="Znf_C2H2_type"/>
</dbReference>
<comment type="function">
    <text evidence="5">Putative transcription factor required for axon growth and guidance in the central and peripheral nervous systems. Repels CNS axons away from the midline by promoting the expression of the midline repellent sli and its receptor robo.</text>
</comment>
<evidence type="ECO:0000256" key="3">
    <source>
        <dbReference type="ARBA" id="ARBA00022902"/>
    </source>
</evidence>
<keyword evidence="6" id="KW-0862">Zinc</keyword>
<dbReference type="GO" id="GO:0045476">
    <property type="term" value="P:nurse cell apoptotic process"/>
    <property type="evidence" value="ECO:0007669"/>
    <property type="project" value="UniProtKB-ARBA"/>
</dbReference>
<dbReference type="CDD" id="cd18315">
    <property type="entry name" value="BTB_POZ_BAB-like"/>
    <property type="match status" value="1"/>
</dbReference>
<dbReference type="PROSITE" id="PS50157">
    <property type="entry name" value="ZINC_FINGER_C2H2_2"/>
    <property type="match status" value="2"/>
</dbReference>
<evidence type="ECO:0000256" key="1">
    <source>
        <dbReference type="ARBA" id="ARBA00022473"/>
    </source>
</evidence>
<evidence type="ECO:0000256" key="6">
    <source>
        <dbReference type="PROSITE-ProRule" id="PRU00042"/>
    </source>
</evidence>
<dbReference type="SUPFAM" id="SSF54695">
    <property type="entry name" value="POZ domain"/>
    <property type="match status" value="1"/>
</dbReference>
<feature type="domain" description="BTB" evidence="7">
    <location>
        <begin position="36"/>
        <end position="103"/>
    </location>
</feature>
<keyword evidence="4" id="KW-0539">Nucleus</keyword>
<dbReference type="GO" id="GO:0035167">
    <property type="term" value="P:larval lymph gland hemopoiesis"/>
    <property type="evidence" value="ECO:0007669"/>
    <property type="project" value="UniProtKB-ARBA"/>
</dbReference>
<dbReference type="PANTHER" id="PTHR23110">
    <property type="entry name" value="BTB DOMAIN TRANSCRIPTION FACTOR"/>
    <property type="match status" value="1"/>
</dbReference>
<evidence type="ECO:0000256" key="4">
    <source>
        <dbReference type="ARBA" id="ARBA00023242"/>
    </source>
</evidence>
<dbReference type="AlphaFoldDB" id="A0A0K2T0V0"/>
<dbReference type="GO" id="GO:0005634">
    <property type="term" value="C:nucleus"/>
    <property type="evidence" value="ECO:0007669"/>
    <property type="project" value="UniProtKB-ARBA"/>
</dbReference>
<dbReference type="SUPFAM" id="SSF57667">
    <property type="entry name" value="beta-beta-alpha zinc fingers"/>
    <property type="match status" value="1"/>
</dbReference>
<evidence type="ECO:0000313" key="9">
    <source>
        <dbReference type="EMBL" id="CDW19648.1"/>
    </source>
</evidence>
<accession>A0A0K2T0V0</accession>
<dbReference type="InterPro" id="IPR000210">
    <property type="entry name" value="BTB/POZ_dom"/>
</dbReference>
<dbReference type="OrthoDB" id="10261408at2759"/>
<dbReference type="EMBL" id="HACA01002287">
    <property type="protein sequence ID" value="CDW19648.1"/>
    <property type="molecule type" value="Transcribed_RNA"/>
</dbReference>
<proteinExistence type="predicted"/>
<evidence type="ECO:0000256" key="5">
    <source>
        <dbReference type="ARBA" id="ARBA00037382"/>
    </source>
</evidence>
<organism evidence="9">
    <name type="scientific">Lepeophtheirus salmonis</name>
    <name type="common">Salmon louse</name>
    <name type="synonym">Caligus salmonis</name>
    <dbReference type="NCBI Taxonomy" id="72036"/>
    <lineage>
        <taxon>Eukaryota</taxon>
        <taxon>Metazoa</taxon>
        <taxon>Ecdysozoa</taxon>
        <taxon>Arthropoda</taxon>
        <taxon>Crustacea</taxon>
        <taxon>Multicrustacea</taxon>
        <taxon>Hexanauplia</taxon>
        <taxon>Copepoda</taxon>
        <taxon>Siphonostomatoida</taxon>
        <taxon>Caligidae</taxon>
        <taxon>Lepeophtheirus</taxon>
    </lineage>
</organism>
<keyword evidence="6" id="KW-0863">Zinc-finger</keyword>
<dbReference type="GO" id="GO:0048813">
    <property type="term" value="P:dendrite morphogenesis"/>
    <property type="evidence" value="ECO:0007669"/>
    <property type="project" value="UniProtKB-ARBA"/>
</dbReference>
<evidence type="ECO:0000259" key="7">
    <source>
        <dbReference type="PROSITE" id="PS50097"/>
    </source>
</evidence>
<dbReference type="GO" id="GO:0007526">
    <property type="term" value="P:larval somatic muscle development"/>
    <property type="evidence" value="ECO:0007669"/>
    <property type="project" value="UniProtKB-ARBA"/>
</dbReference>
<gene>
    <name evidence="9" type="primary">Ttk</name>
</gene>
<dbReference type="PANTHER" id="PTHR23110:SF111">
    <property type="entry name" value="LONGITUDINALS LACKING PROTEIN, ISOFORMS F_I_K_T"/>
    <property type="match status" value="1"/>
</dbReference>
<dbReference type="Pfam" id="PF00651">
    <property type="entry name" value="BTB"/>
    <property type="match status" value="1"/>
</dbReference>
<dbReference type="SMART" id="SM00355">
    <property type="entry name" value="ZnF_C2H2"/>
    <property type="match status" value="2"/>
</dbReference>
<name>A0A0K2T0V0_LEPSM</name>
<keyword evidence="2" id="KW-0221">Differentiation</keyword>
<evidence type="ECO:0000256" key="2">
    <source>
        <dbReference type="ARBA" id="ARBA00022782"/>
    </source>
</evidence>
<dbReference type="Gene3D" id="3.30.160.60">
    <property type="entry name" value="Classic Zinc Finger"/>
    <property type="match status" value="1"/>
</dbReference>
<dbReference type="InterPro" id="IPR051095">
    <property type="entry name" value="Dros_DevTransReg"/>
</dbReference>
<keyword evidence="3" id="KW-0524">Neurogenesis</keyword>